<proteinExistence type="predicted"/>
<protein>
    <recommendedName>
        <fullName evidence="4">PH domain-containing protein</fullName>
    </recommendedName>
</protein>
<feature type="compositionally biased region" description="Polar residues" evidence="1">
    <location>
        <begin position="169"/>
        <end position="182"/>
    </location>
</feature>
<gene>
    <name evidence="2" type="ORF">BCR33DRAFT_723258</name>
</gene>
<dbReference type="OrthoDB" id="2157263at2759"/>
<feature type="region of interest" description="Disordered" evidence="1">
    <location>
        <begin position="296"/>
        <end position="332"/>
    </location>
</feature>
<dbReference type="Proteomes" id="UP000193642">
    <property type="component" value="Unassembled WGS sequence"/>
</dbReference>
<accession>A0A1Y2BF02</accession>
<feature type="compositionally biased region" description="Polar residues" evidence="1">
    <location>
        <begin position="1"/>
        <end position="13"/>
    </location>
</feature>
<comment type="caution">
    <text evidence="2">The sequence shown here is derived from an EMBL/GenBank/DDBJ whole genome shotgun (WGS) entry which is preliminary data.</text>
</comment>
<evidence type="ECO:0000313" key="2">
    <source>
        <dbReference type="EMBL" id="ORY33286.1"/>
    </source>
</evidence>
<feature type="region of interest" description="Disordered" evidence="1">
    <location>
        <begin position="47"/>
        <end position="67"/>
    </location>
</feature>
<dbReference type="AlphaFoldDB" id="A0A1Y2BF02"/>
<keyword evidence="3" id="KW-1185">Reference proteome</keyword>
<name>A0A1Y2BF02_9FUNG</name>
<organism evidence="2 3">
    <name type="scientific">Rhizoclosmatium globosum</name>
    <dbReference type="NCBI Taxonomy" id="329046"/>
    <lineage>
        <taxon>Eukaryota</taxon>
        <taxon>Fungi</taxon>
        <taxon>Fungi incertae sedis</taxon>
        <taxon>Chytridiomycota</taxon>
        <taxon>Chytridiomycota incertae sedis</taxon>
        <taxon>Chytridiomycetes</taxon>
        <taxon>Chytridiales</taxon>
        <taxon>Chytriomycetaceae</taxon>
        <taxon>Rhizoclosmatium</taxon>
    </lineage>
</organism>
<evidence type="ECO:0000313" key="3">
    <source>
        <dbReference type="Proteomes" id="UP000193642"/>
    </source>
</evidence>
<feature type="region of interest" description="Disordered" evidence="1">
    <location>
        <begin position="1"/>
        <end position="21"/>
    </location>
</feature>
<dbReference type="EMBL" id="MCGO01000068">
    <property type="protein sequence ID" value="ORY33286.1"/>
    <property type="molecule type" value="Genomic_DNA"/>
</dbReference>
<evidence type="ECO:0000256" key="1">
    <source>
        <dbReference type="SAM" id="MobiDB-lite"/>
    </source>
</evidence>
<evidence type="ECO:0008006" key="4">
    <source>
        <dbReference type="Google" id="ProtNLM"/>
    </source>
</evidence>
<sequence length="444" mass="47795">MQGSRPSTGHSRPTSLDSTTDMSDSYAAYVASIGGIAVRSGSIGPVSLSSAPTPTPPTTLAPSTPTNRSLDFDFTFDTESVVASPLVARSTSFGTTTTAQTTAKDRLVIAAPPPPSPAALRAIPPVPPMMTRSKTANVNVNNTILLRSNTRKSVASTASTLSLESLPSMNSTGSTPLSNRTPLSRRASDTRSRATSHSTSIDSVAQRPSMASISTAGFMEANDPQLTLRFLLNQPNTMYGIVKREKAARNWLGSMKSTWNPYITVLYGDKLILYHASKKLLTSDSLNGPFYSSGSSIQFQDTPTTKPRSSFSSSAPKQEQQPPSFKSASLYQPPSSALRLTPESEIHVSEKGVYVLKVTGKKLEEVNVDAFKSVGLDSSSSSISTASTLSSSLSRLDFGILEDKSWELQFDNADSMMEWLGRIKARVLEMRRSLTRERLDADEE</sequence>
<reference evidence="2 3" key="1">
    <citation type="submission" date="2016-07" db="EMBL/GenBank/DDBJ databases">
        <title>Pervasive Adenine N6-methylation of Active Genes in Fungi.</title>
        <authorList>
            <consortium name="DOE Joint Genome Institute"/>
            <person name="Mondo S.J."/>
            <person name="Dannebaum R.O."/>
            <person name="Kuo R.C."/>
            <person name="Labutti K."/>
            <person name="Haridas S."/>
            <person name="Kuo A."/>
            <person name="Salamov A."/>
            <person name="Ahrendt S.R."/>
            <person name="Lipzen A."/>
            <person name="Sullivan W."/>
            <person name="Andreopoulos W.B."/>
            <person name="Clum A."/>
            <person name="Lindquist E."/>
            <person name="Daum C."/>
            <person name="Ramamoorthy G.K."/>
            <person name="Gryganskyi A."/>
            <person name="Culley D."/>
            <person name="Magnuson J.K."/>
            <person name="James T.Y."/>
            <person name="O'Malley M.A."/>
            <person name="Stajich J.E."/>
            <person name="Spatafora J.W."/>
            <person name="Visel A."/>
            <person name="Grigoriev I.V."/>
        </authorList>
    </citation>
    <scope>NUCLEOTIDE SEQUENCE [LARGE SCALE GENOMIC DNA]</scope>
    <source>
        <strain evidence="2 3">JEL800</strain>
    </source>
</reference>
<feature type="region of interest" description="Disordered" evidence="1">
    <location>
        <begin position="165"/>
        <end position="206"/>
    </location>
</feature>
<dbReference type="STRING" id="329046.A0A1Y2BF02"/>